<comment type="caution">
    <text evidence="2">The sequence shown here is derived from an EMBL/GenBank/DDBJ whole genome shotgun (WGS) entry which is preliminary data.</text>
</comment>
<proteinExistence type="predicted"/>
<evidence type="ECO:0000313" key="3">
    <source>
        <dbReference type="Proteomes" id="UP000031036"/>
    </source>
</evidence>
<name>A0A0B2UZ52_TOXCA</name>
<dbReference type="AlphaFoldDB" id="A0A0B2UZ52"/>
<dbReference type="Proteomes" id="UP000031036">
    <property type="component" value="Unassembled WGS sequence"/>
</dbReference>
<keyword evidence="1" id="KW-0732">Signal</keyword>
<reference evidence="2 3" key="1">
    <citation type="submission" date="2014-11" db="EMBL/GenBank/DDBJ databases">
        <title>Genetic blueprint of the zoonotic pathogen Toxocara canis.</title>
        <authorList>
            <person name="Zhu X.-Q."/>
            <person name="Korhonen P.K."/>
            <person name="Cai H."/>
            <person name="Young N.D."/>
            <person name="Nejsum P."/>
            <person name="von Samson-Himmelstjerna G."/>
            <person name="Boag P.R."/>
            <person name="Tan P."/>
            <person name="Li Q."/>
            <person name="Min J."/>
            <person name="Yang Y."/>
            <person name="Wang X."/>
            <person name="Fang X."/>
            <person name="Hall R.S."/>
            <person name="Hofmann A."/>
            <person name="Sternberg P.W."/>
            <person name="Jex A.R."/>
            <person name="Gasser R.B."/>
        </authorList>
    </citation>
    <scope>NUCLEOTIDE SEQUENCE [LARGE SCALE GENOMIC DNA]</scope>
    <source>
        <strain evidence="2">PN_DK_2014</strain>
    </source>
</reference>
<evidence type="ECO:0000256" key="1">
    <source>
        <dbReference type="SAM" id="SignalP"/>
    </source>
</evidence>
<keyword evidence="3" id="KW-1185">Reference proteome</keyword>
<organism evidence="2 3">
    <name type="scientific">Toxocara canis</name>
    <name type="common">Canine roundworm</name>
    <dbReference type="NCBI Taxonomy" id="6265"/>
    <lineage>
        <taxon>Eukaryota</taxon>
        <taxon>Metazoa</taxon>
        <taxon>Ecdysozoa</taxon>
        <taxon>Nematoda</taxon>
        <taxon>Chromadorea</taxon>
        <taxon>Rhabditida</taxon>
        <taxon>Spirurina</taxon>
        <taxon>Ascaridomorpha</taxon>
        <taxon>Ascaridoidea</taxon>
        <taxon>Toxocaridae</taxon>
        <taxon>Toxocara</taxon>
    </lineage>
</organism>
<feature type="chain" id="PRO_5002076713" evidence="1">
    <location>
        <begin position="22"/>
        <end position="123"/>
    </location>
</feature>
<feature type="signal peptide" evidence="1">
    <location>
        <begin position="1"/>
        <end position="21"/>
    </location>
</feature>
<protein>
    <submittedName>
        <fullName evidence="2">Uncharacterized protein</fullName>
    </submittedName>
</protein>
<gene>
    <name evidence="2" type="ORF">Tcan_06637</name>
</gene>
<accession>A0A0B2UZ52</accession>
<dbReference type="EMBL" id="JPKZ01002967">
    <property type="protein sequence ID" value="KHN74150.1"/>
    <property type="molecule type" value="Genomic_DNA"/>
</dbReference>
<sequence>MVNNVTIFVTLLVTIFAVVSCQPIQFRLMEGSEPIQLTLYRTHKRSDSPATKREADALWATKLVRAFDMRQFGNSLQPRISRSCYFSPVQCFLPSIDKKFADELLKSDFSWHQRGNLNTPMFQ</sequence>
<evidence type="ECO:0000313" key="2">
    <source>
        <dbReference type="EMBL" id="KHN74150.1"/>
    </source>
</evidence>